<dbReference type="Proteomes" id="UP000177912">
    <property type="component" value="Unassembled WGS sequence"/>
</dbReference>
<evidence type="ECO:0000313" key="2">
    <source>
        <dbReference type="Proteomes" id="UP000177912"/>
    </source>
</evidence>
<reference evidence="1 2" key="1">
    <citation type="journal article" date="2016" name="Nat. Commun.">
        <title>Thousands of microbial genomes shed light on interconnected biogeochemical processes in an aquifer system.</title>
        <authorList>
            <person name="Anantharaman K."/>
            <person name="Brown C.T."/>
            <person name="Hug L.A."/>
            <person name="Sharon I."/>
            <person name="Castelle C.J."/>
            <person name="Probst A.J."/>
            <person name="Thomas B.C."/>
            <person name="Singh A."/>
            <person name="Wilkins M.J."/>
            <person name="Karaoz U."/>
            <person name="Brodie E.L."/>
            <person name="Williams K.H."/>
            <person name="Hubbard S.S."/>
            <person name="Banfield J.F."/>
        </authorList>
    </citation>
    <scope>NUCLEOTIDE SEQUENCE [LARGE SCALE GENOMIC DNA]</scope>
</reference>
<dbReference type="PANTHER" id="PTHR42967">
    <property type="entry name" value="METAL DEPENDENT HYDROLASE"/>
    <property type="match status" value="1"/>
</dbReference>
<evidence type="ECO:0000313" key="1">
    <source>
        <dbReference type="EMBL" id="OGE80844.1"/>
    </source>
</evidence>
<sequence>MNIYWYGLSSYKIVSKDVTIFTDPFGKSSGLTPPRGAGQIVLSSDPDNELYNNFSAISGDPFIINGPGEYDVKGVFVRGIPMNTGAKKEEKKSSVDRRAIYSINAEGINIAFLGNFSENTLTESQEEALGEADILIIPVGGKGGLDASSATELSNQLEPFIIIPSHYKTSGLKIKLDSVDEFLKEFGDKGEDMEKLLIKKSDFEEEKTKVVTLSPQR</sequence>
<protein>
    <recommendedName>
        <fullName evidence="3">Lactamase</fullName>
    </recommendedName>
</protein>
<dbReference type="InterPro" id="IPR036866">
    <property type="entry name" value="RibonucZ/Hydroxyglut_hydro"/>
</dbReference>
<dbReference type="PANTHER" id="PTHR42967:SF1">
    <property type="entry name" value="MBL FOLD METALLO-HYDROLASE"/>
    <property type="match status" value="1"/>
</dbReference>
<proteinExistence type="predicted"/>
<dbReference type="AlphaFoldDB" id="A0A1F5NTD9"/>
<accession>A0A1F5NTD9</accession>
<comment type="caution">
    <text evidence="1">The sequence shown here is derived from an EMBL/GenBank/DDBJ whole genome shotgun (WGS) entry which is preliminary data.</text>
</comment>
<organism evidence="1 2">
    <name type="scientific">Candidatus Doudnabacteria bacterium RIFCSPHIGHO2_01_FULL_43_23</name>
    <dbReference type="NCBI Taxonomy" id="1817822"/>
    <lineage>
        <taxon>Bacteria</taxon>
        <taxon>Candidatus Doudnaibacteriota</taxon>
    </lineage>
</organism>
<evidence type="ECO:0008006" key="3">
    <source>
        <dbReference type="Google" id="ProtNLM"/>
    </source>
</evidence>
<dbReference type="Pfam" id="PF13483">
    <property type="entry name" value="Lactamase_B_3"/>
    <property type="match status" value="1"/>
</dbReference>
<dbReference type="STRING" id="1817822.A2826_01895"/>
<gene>
    <name evidence="1" type="ORF">A2826_01895</name>
</gene>
<name>A0A1F5NTD9_9BACT</name>
<dbReference type="EMBL" id="MFEI01000019">
    <property type="protein sequence ID" value="OGE80844.1"/>
    <property type="molecule type" value="Genomic_DNA"/>
</dbReference>
<dbReference type="Gene3D" id="3.60.15.10">
    <property type="entry name" value="Ribonuclease Z/Hydroxyacylglutathione hydrolase-like"/>
    <property type="match status" value="1"/>
</dbReference>
<dbReference type="SUPFAM" id="SSF56281">
    <property type="entry name" value="Metallo-hydrolase/oxidoreductase"/>
    <property type="match status" value="1"/>
</dbReference>